<dbReference type="RefSeq" id="WP_341743613.1">
    <property type="nucleotide sequence ID" value="NZ_CP151406.1"/>
</dbReference>
<evidence type="ECO:0000313" key="2">
    <source>
        <dbReference type="Proteomes" id="UP001479520"/>
    </source>
</evidence>
<reference evidence="1 2" key="1">
    <citation type="submission" date="2024-04" db="EMBL/GenBank/DDBJ databases">
        <title>Dissimilatory iodate-reducing microorganisms contribute to the enrichment of iodine in groundwater.</title>
        <authorList>
            <person name="Jiang Z."/>
        </authorList>
    </citation>
    <scope>NUCLEOTIDE SEQUENCE [LARGE SCALE GENOMIC DNA]</scope>
    <source>
        <strain evidence="1 2">NCP973</strain>
    </source>
</reference>
<organism evidence="1 2">
    <name type="scientific">Azonexus hydrophilus</name>
    <dbReference type="NCBI Taxonomy" id="418702"/>
    <lineage>
        <taxon>Bacteria</taxon>
        <taxon>Pseudomonadati</taxon>
        <taxon>Pseudomonadota</taxon>
        <taxon>Betaproteobacteria</taxon>
        <taxon>Rhodocyclales</taxon>
        <taxon>Azonexaceae</taxon>
        <taxon>Azonexus</taxon>
    </lineage>
</organism>
<evidence type="ECO:0000313" key="1">
    <source>
        <dbReference type="EMBL" id="WZJ21290.1"/>
    </source>
</evidence>
<proteinExistence type="predicted"/>
<evidence type="ECO:0008006" key="3">
    <source>
        <dbReference type="Google" id="ProtNLM"/>
    </source>
</evidence>
<dbReference type="Proteomes" id="UP001479520">
    <property type="component" value="Chromosome"/>
</dbReference>
<gene>
    <name evidence="1" type="ORF">AADV58_15265</name>
</gene>
<protein>
    <recommendedName>
        <fullName evidence="3">GspL cytoplasmic actin-ATPase-like domain-containing protein</fullName>
    </recommendedName>
</protein>
<accession>A0ABZ2XFH7</accession>
<keyword evidence="2" id="KW-1185">Reference proteome</keyword>
<dbReference type="EMBL" id="CP151406">
    <property type="protein sequence ID" value="WZJ21290.1"/>
    <property type="molecule type" value="Genomic_DNA"/>
</dbReference>
<name>A0ABZ2XFH7_9RHOO</name>
<sequence>MTQAIRLYLDENGMSAWERRNGQTERIADFPENPDGLDAFSHFLRMTDKRHFLLLINRHEERYLGEAMPSLPQRERRQLAETRSRRAFPDTPWRCVGLNKGRREENTRISLMAVSNSSAFDCWTQRLRSAPLSGVYTLPQLLTPLLGKAPESPAQLVVLSKHRHACRLTLLEHGLPCAVQWTTNDDDTAIDDAWRRLLMQGGAAEIPPTLCLIGPPDWHPPLPASATIRHLPTNEDAAQLILALADKHWPDWQFAPPSARAIARQRQYGRWCWYLGMLALGAGLSMSVERWLEFNTLHRQASTAQQHLAHAQQAVATAMAELDRDGMTPAQRQQFIQEHRQLLQQRSAFADDLVALSRALDQRPEIQLDSIDWRIPTEQALTNAHPQLQLDGSIQAADEKQAGELLQSLRQPGHQAARLVTRPQAISPGEFRFSLQLLRTPLGAT</sequence>